<sequence>MNKLIYFKKIKNKNRKKFIFISISLILLIFFMYQLNFFTSVYPSGLKRFFRYIGLLFYFNSHHPDLPNQSLWIINFKYLWITLKTVTGGTITGLILAIITSYNAASNLKNKRAIAICIKFSIVFLRSFPVLIIILLFQSAFSSILAAWMIFFWSTWLWMHKYFIEIIESSDTKIYWQEIKIGRSKFLSFYKNIYLLNKSRYVTNSFLAYESNVRWSTILGSIGIIGIGFFIENNKNDFQYLGISLFYIFLVVFILEFLIYIYNKYLKDFVFKKTKNNEYYKTAKYNRNKIILCVIIFLVAIIYNWSFVDIFSASVDWKILTNYLKTFFIFDFNDVSENPIYYYDYVLIFMKTYVGLYFAFIFSIIYAFFMSEKVLKSYIAAIFKSLLIIIKTIPVLVWFILFNTFLNSVTSITIVLSIVAFRSLAKHFCTKINSYSESEISFYLTLGYNTWSIYCKKILPNAWRDVMGLILFEFENTFRNGISYGIFATIVLSKKLSEYQDQNTYDRIFPLILPAFLFFILLELTFFVIKYFNNKAKKHKINF</sequence>
<dbReference type="GO" id="GO:0005886">
    <property type="term" value="C:plasma membrane"/>
    <property type="evidence" value="ECO:0007669"/>
    <property type="project" value="UniProtKB-SubCell"/>
</dbReference>
<evidence type="ECO:0000256" key="4">
    <source>
        <dbReference type="ARBA" id="ARBA00022692"/>
    </source>
</evidence>
<dbReference type="Pfam" id="PF00528">
    <property type="entry name" value="BPD_transp_1"/>
    <property type="match status" value="1"/>
</dbReference>
<keyword evidence="5 7" id="KW-1133">Transmembrane helix</keyword>
<keyword evidence="4 7" id="KW-0812">Transmembrane</keyword>
<dbReference type="InterPro" id="IPR000515">
    <property type="entry name" value="MetI-like"/>
</dbReference>
<feature type="transmembrane region" description="Helical" evidence="7">
    <location>
        <begin position="18"/>
        <end position="38"/>
    </location>
</feature>
<keyword evidence="2 7" id="KW-0813">Transport</keyword>
<proteinExistence type="inferred from homology"/>
<evidence type="ECO:0000256" key="1">
    <source>
        <dbReference type="ARBA" id="ARBA00004651"/>
    </source>
</evidence>
<evidence type="ECO:0000256" key="2">
    <source>
        <dbReference type="ARBA" id="ARBA00022448"/>
    </source>
</evidence>
<evidence type="ECO:0000256" key="3">
    <source>
        <dbReference type="ARBA" id="ARBA00022475"/>
    </source>
</evidence>
<feature type="transmembrane region" description="Helical" evidence="7">
    <location>
        <begin position="345"/>
        <end position="369"/>
    </location>
</feature>
<organism evidence="9 10">
    <name type="scientific">Mycoplasmopsis cynos</name>
    <dbReference type="NCBI Taxonomy" id="171284"/>
    <lineage>
        <taxon>Bacteria</taxon>
        <taxon>Bacillati</taxon>
        <taxon>Mycoplasmatota</taxon>
        <taxon>Mycoplasmoidales</taxon>
        <taxon>Metamycoplasmataceae</taxon>
        <taxon>Mycoplasmopsis</taxon>
    </lineage>
</organism>
<gene>
    <name evidence="9" type="ORF">RRG46_03360</name>
</gene>
<feature type="transmembrane region" description="Helical" evidence="7">
    <location>
        <begin position="408"/>
        <end position="425"/>
    </location>
</feature>
<evidence type="ECO:0000256" key="6">
    <source>
        <dbReference type="ARBA" id="ARBA00023136"/>
    </source>
</evidence>
<comment type="subcellular location">
    <subcellularLocation>
        <location evidence="1 7">Cell membrane</location>
        <topology evidence="1 7">Multi-pass membrane protein</topology>
    </subcellularLocation>
</comment>
<feature type="transmembrane region" description="Helical" evidence="7">
    <location>
        <begin position="243"/>
        <end position="263"/>
    </location>
</feature>
<feature type="transmembrane region" description="Helical" evidence="7">
    <location>
        <begin position="213"/>
        <end position="231"/>
    </location>
</feature>
<dbReference type="RefSeq" id="WP_284531386.1">
    <property type="nucleotide sequence ID" value="NZ_CP103987.1"/>
</dbReference>
<evidence type="ECO:0000256" key="7">
    <source>
        <dbReference type="RuleBase" id="RU363032"/>
    </source>
</evidence>
<feature type="transmembrane region" description="Helical" evidence="7">
    <location>
        <begin position="381"/>
        <end position="402"/>
    </location>
</feature>
<dbReference type="PANTHER" id="PTHR30043">
    <property type="entry name" value="PHOSPHONATES TRANSPORT SYSTEM PERMEASE PROTEIN"/>
    <property type="match status" value="1"/>
</dbReference>
<evidence type="ECO:0000313" key="9">
    <source>
        <dbReference type="EMBL" id="WQQ19857.1"/>
    </source>
</evidence>
<evidence type="ECO:0000256" key="5">
    <source>
        <dbReference type="ARBA" id="ARBA00022989"/>
    </source>
</evidence>
<dbReference type="AlphaFoldDB" id="A0ABD8AJK7"/>
<name>A0ABD8AJK7_9BACT</name>
<evidence type="ECO:0000259" key="8">
    <source>
        <dbReference type="PROSITE" id="PS50928"/>
    </source>
</evidence>
<reference evidence="9 10" key="1">
    <citation type="submission" date="2023-12" db="EMBL/GenBank/DDBJ databases">
        <title>Hybrid Genome Assemblies of Mycoplasma cynos and Mycoplasma felis isolated from Dogs and Cats with Infectious Respiratory Disease.</title>
        <authorList>
            <person name="Framst I."/>
            <person name="Cai H."/>
            <person name="Ramesh P."/>
            <person name="Maboni G."/>
        </authorList>
    </citation>
    <scope>NUCLEOTIDE SEQUENCE [LARGE SCALE GENOMIC DNA]</scope>
    <source>
        <strain evidence="9 10">30510</strain>
    </source>
</reference>
<feature type="transmembrane region" description="Helical" evidence="7">
    <location>
        <begin position="113"/>
        <end position="134"/>
    </location>
</feature>
<dbReference type="SUPFAM" id="SSF161098">
    <property type="entry name" value="MetI-like"/>
    <property type="match status" value="2"/>
</dbReference>
<keyword evidence="3" id="KW-1003">Cell membrane</keyword>
<feature type="transmembrane region" description="Helical" evidence="7">
    <location>
        <begin position="290"/>
        <end position="308"/>
    </location>
</feature>
<dbReference type="PROSITE" id="PS50928">
    <property type="entry name" value="ABC_TM1"/>
    <property type="match status" value="1"/>
</dbReference>
<dbReference type="Proteomes" id="UP001327314">
    <property type="component" value="Chromosome"/>
</dbReference>
<keyword evidence="6 7" id="KW-0472">Membrane</keyword>
<dbReference type="EMBL" id="CP141046">
    <property type="protein sequence ID" value="WQQ19857.1"/>
    <property type="molecule type" value="Genomic_DNA"/>
</dbReference>
<dbReference type="Gene3D" id="1.10.3720.10">
    <property type="entry name" value="MetI-like"/>
    <property type="match status" value="2"/>
</dbReference>
<feature type="domain" description="ABC transmembrane type-1" evidence="8">
    <location>
        <begin position="345"/>
        <end position="530"/>
    </location>
</feature>
<dbReference type="InterPro" id="IPR035906">
    <property type="entry name" value="MetI-like_sf"/>
</dbReference>
<feature type="transmembrane region" description="Helical" evidence="7">
    <location>
        <begin position="140"/>
        <end position="159"/>
    </location>
</feature>
<dbReference type="PANTHER" id="PTHR30043:SF1">
    <property type="entry name" value="ABC TRANSPORT SYSTEM PERMEASE PROTEIN P69"/>
    <property type="match status" value="1"/>
</dbReference>
<feature type="transmembrane region" description="Helical" evidence="7">
    <location>
        <begin position="78"/>
        <end position="101"/>
    </location>
</feature>
<comment type="similarity">
    <text evidence="7">Belongs to the binding-protein-dependent transport system permease family.</text>
</comment>
<accession>A0ABD8AJK7</accession>
<feature type="transmembrane region" description="Helical" evidence="7">
    <location>
        <begin position="508"/>
        <end position="532"/>
    </location>
</feature>
<evidence type="ECO:0000313" key="10">
    <source>
        <dbReference type="Proteomes" id="UP001327314"/>
    </source>
</evidence>
<protein>
    <submittedName>
        <fullName evidence="9">ABC transporter permease</fullName>
    </submittedName>
</protein>